<evidence type="ECO:0000313" key="12">
    <source>
        <dbReference type="EMBL" id="CCM04140.1"/>
    </source>
</evidence>
<dbReference type="InParanoid" id="J4GSH9"/>
<evidence type="ECO:0000256" key="1">
    <source>
        <dbReference type="ARBA" id="ARBA00001933"/>
    </source>
</evidence>
<evidence type="ECO:0000256" key="9">
    <source>
        <dbReference type="RuleBase" id="RU004106"/>
    </source>
</evidence>
<dbReference type="Pfam" id="PF01063">
    <property type="entry name" value="Aminotran_4"/>
    <property type="match status" value="1"/>
</dbReference>
<name>J4GSH9_9APHY</name>
<accession>J4GSH9</accession>
<keyword evidence="6 10" id="KW-0663">Pyridoxal phosphate</keyword>
<comment type="similarity">
    <text evidence="2 9">Belongs to the class-IV pyridoxal-phosphate-dependent aminotransferase family.</text>
</comment>
<dbReference type="GeneID" id="24099051"/>
<dbReference type="GO" id="GO:0052654">
    <property type="term" value="F:L-leucine-2-oxoglutarate transaminase activity"/>
    <property type="evidence" value="ECO:0007669"/>
    <property type="project" value="RHEA"/>
</dbReference>
<evidence type="ECO:0000256" key="4">
    <source>
        <dbReference type="ARBA" id="ARBA00022605"/>
    </source>
</evidence>
<dbReference type="InterPro" id="IPR043131">
    <property type="entry name" value="BCAT-like_N"/>
</dbReference>
<dbReference type="Gene3D" id="3.20.10.10">
    <property type="entry name" value="D-amino Acid Aminotransferase, subunit A, domain 2"/>
    <property type="match status" value="1"/>
</dbReference>
<dbReference type="NCBIfam" id="TIGR01123">
    <property type="entry name" value="ilvE_II"/>
    <property type="match status" value="1"/>
</dbReference>
<keyword evidence="3 11" id="KW-0032">Aminotransferase</keyword>
<dbReference type="OrthoDB" id="1732691at2759"/>
<reference evidence="12 13" key="1">
    <citation type="journal article" date="2012" name="Appl. Environ. Microbiol.">
        <title>Short-read sequencing for genomic analysis of the brown rot fungus Fibroporia radiculosa.</title>
        <authorList>
            <person name="Tang J.D."/>
            <person name="Perkins A.D."/>
            <person name="Sonstegard T.S."/>
            <person name="Schroeder S.G."/>
            <person name="Burgess S.C."/>
            <person name="Diehl S.V."/>
        </authorList>
    </citation>
    <scope>NUCLEOTIDE SEQUENCE [LARGE SCALE GENOMIC DNA]</scope>
    <source>
        <strain evidence="12 13">TFFH 294</strain>
    </source>
</reference>
<evidence type="ECO:0000256" key="11">
    <source>
        <dbReference type="RuleBase" id="RU004517"/>
    </source>
</evidence>
<dbReference type="RefSeq" id="XP_012183423.1">
    <property type="nucleotide sequence ID" value="XM_012328033.1"/>
</dbReference>
<protein>
    <recommendedName>
        <fullName evidence="11">Branched-chain-amino-acid aminotransferase</fullName>
        <ecNumber evidence="11">2.6.1.42</ecNumber>
    </recommendedName>
</protein>
<dbReference type="NCBIfam" id="NF009897">
    <property type="entry name" value="PRK13357.1"/>
    <property type="match status" value="1"/>
</dbReference>
<dbReference type="PANTHER" id="PTHR11825:SF44">
    <property type="entry name" value="BRANCHED-CHAIN-AMINO-ACID AMINOTRANSFERASE"/>
    <property type="match status" value="1"/>
</dbReference>
<keyword evidence="5 11" id="KW-0808">Transferase</keyword>
<dbReference type="PANTHER" id="PTHR11825">
    <property type="entry name" value="SUBGROUP IIII AMINOTRANSFERASE"/>
    <property type="match status" value="1"/>
</dbReference>
<dbReference type="InterPro" id="IPR001544">
    <property type="entry name" value="Aminotrans_IV"/>
</dbReference>
<dbReference type="PROSITE" id="PS00770">
    <property type="entry name" value="AA_TRANSFER_CLASS_4"/>
    <property type="match status" value="1"/>
</dbReference>
<proteinExistence type="inferred from homology"/>
<dbReference type="InterPro" id="IPR036038">
    <property type="entry name" value="Aminotransferase-like"/>
</dbReference>
<dbReference type="GO" id="GO:0052656">
    <property type="term" value="F:L-isoleucine-2-oxoglutarate transaminase activity"/>
    <property type="evidence" value="ECO:0007669"/>
    <property type="project" value="RHEA"/>
</dbReference>
<comment type="catalytic activity">
    <reaction evidence="11">
        <text>L-leucine + 2-oxoglutarate = 4-methyl-2-oxopentanoate + L-glutamate</text>
        <dbReference type="Rhea" id="RHEA:18321"/>
        <dbReference type="ChEBI" id="CHEBI:16810"/>
        <dbReference type="ChEBI" id="CHEBI:17865"/>
        <dbReference type="ChEBI" id="CHEBI:29985"/>
        <dbReference type="ChEBI" id="CHEBI:57427"/>
        <dbReference type="EC" id="2.6.1.42"/>
    </reaction>
</comment>
<dbReference type="EMBL" id="HE797143">
    <property type="protein sequence ID" value="CCM04140.1"/>
    <property type="molecule type" value="Genomic_DNA"/>
</dbReference>
<dbReference type="STRING" id="599839.J4GSH9"/>
<gene>
    <name evidence="12" type="ORF">FIBRA_06302</name>
</gene>
<evidence type="ECO:0000256" key="7">
    <source>
        <dbReference type="ARBA" id="ARBA00023304"/>
    </source>
</evidence>
<evidence type="ECO:0000256" key="10">
    <source>
        <dbReference type="RuleBase" id="RU004516"/>
    </source>
</evidence>
<dbReference type="Proteomes" id="UP000006352">
    <property type="component" value="Unassembled WGS sequence"/>
</dbReference>
<evidence type="ECO:0000313" key="13">
    <source>
        <dbReference type="Proteomes" id="UP000006352"/>
    </source>
</evidence>
<dbReference type="CDD" id="cd01557">
    <property type="entry name" value="BCAT_beta_family"/>
    <property type="match status" value="1"/>
</dbReference>
<sequence>MGIFSNGNVTNGIPTAKPSTSLWDLDASQVKVTLTDAPKVIPPLESLKFGQVMTDHMIVATFHPQTGWSIPEIKPYGPICLDPASSCFHYSTSVFEGMKAYMGADGKTRLFRPELNMARIKRSVDRVALPAFNTGALITLIRRLVTIEERWIPKLSGYSLYIRPTVIGTRPGKLVFLTSLGVTASDQAMLYVICSPAGPYFRSGMRPTSLLAVGENVRAWPGGTGCYKLSLNYGSTMKPLKDAERQGYNQVLWLLGEQVTEAGAMNFFVVVKRDDDGWDVITPALDGTILPGVTRDSCLALMAAHPSRTILPQIPDGVCLHPQERTITMSDLVQWDTEGRLLEAFSVGTAAIVTAVGRIGYNGKDIRIPDYEGGPGPVAKALYERILEIQDGRVKWEGWSTICA</sequence>
<feature type="modified residue" description="N6-(pyridoxal phosphate)lysine" evidence="8">
    <location>
        <position position="228"/>
    </location>
</feature>
<keyword evidence="7 11" id="KW-0100">Branched-chain amino acid biosynthesis</keyword>
<comment type="cofactor">
    <cofactor evidence="1 10">
        <name>pyridoxal 5'-phosphate</name>
        <dbReference type="ChEBI" id="CHEBI:597326"/>
    </cofactor>
</comment>
<dbReference type="GO" id="GO:0005739">
    <property type="term" value="C:mitochondrion"/>
    <property type="evidence" value="ECO:0007669"/>
    <property type="project" value="TreeGrafter"/>
</dbReference>
<dbReference type="InterPro" id="IPR033939">
    <property type="entry name" value="BCAT_family"/>
</dbReference>
<organism evidence="12 13">
    <name type="scientific">Fibroporia radiculosa</name>
    <dbReference type="NCBI Taxonomy" id="599839"/>
    <lineage>
        <taxon>Eukaryota</taxon>
        <taxon>Fungi</taxon>
        <taxon>Dikarya</taxon>
        <taxon>Basidiomycota</taxon>
        <taxon>Agaricomycotina</taxon>
        <taxon>Agaricomycetes</taxon>
        <taxon>Polyporales</taxon>
        <taxon>Fibroporiaceae</taxon>
        <taxon>Fibroporia</taxon>
    </lineage>
</organism>
<evidence type="ECO:0000256" key="8">
    <source>
        <dbReference type="PIRSR" id="PIRSR006468-1"/>
    </source>
</evidence>
<evidence type="ECO:0000256" key="2">
    <source>
        <dbReference type="ARBA" id="ARBA00009320"/>
    </source>
</evidence>
<dbReference type="Gene3D" id="3.30.470.10">
    <property type="match status" value="1"/>
</dbReference>
<dbReference type="SUPFAM" id="SSF56752">
    <property type="entry name" value="D-aminoacid aminotransferase-like PLP-dependent enzymes"/>
    <property type="match status" value="1"/>
</dbReference>
<dbReference type="GO" id="GO:0009099">
    <property type="term" value="P:L-valine biosynthetic process"/>
    <property type="evidence" value="ECO:0007669"/>
    <property type="project" value="TreeGrafter"/>
</dbReference>
<dbReference type="InterPro" id="IPR043132">
    <property type="entry name" value="BCAT-like_C"/>
</dbReference>
<evidence type="ECO:0000256" key="6">
    <source>
        <dbReference type="ARBA" id="ARBA00022898"/>
    </source>
</evidence>
<dbReference type="AlphaFoldDB" id="J4GSH9"/>
<dbReference type="HOGENOM" id="CLU_031922_0_1_1"/>
<comment type="catalytic activity">
    <reaction evidence="11">
        <text>L-valine + 2-oxoglutarate = 3-methyl-2-oxobutanoate + L-glutamate</text>
        <dbReference type="Rhea" id="RHEA:24813"/>
        <dbReference type="ChEBI" id="CHEBI:11851"/>
        <dbReference type="ChEBI" id="CHEBI:16810"/>
        <dbReference type="ChEBI" id="CHEBI:29985"/>
        <dbReference type="ChEBI" id="CHEBI:57762"/>
        <dbReference type="EC" id="2.6.1.42"/>
    </reaction>
</comment>
<evidence type="ECO:0000256" key="3">
    <source>
        <dbReference type="ARBA" id="ARBA00022576"/>
    </source>
</evidence>
<keyword evidence="4 11" id="KW-0028">Amino-acid biosynthesis</keyword>
<evidence type="ECO:0000256" key="5">
    <source>
        <dbReference type="ARBA" id="ARBA00022679"/>
    </source>
</evidence>
<dbReference type="InterPro" id="IPR018300">
    <property type="entry name" value="Aminotrans_IV_CS"/>
</dbReference>
<keyword evidence="13" id="KW-1185">Reference proteome</keyword>
<dbReference type="EC" id="2.6.1.42" evidence="11"/>
<dbReference type="GO" id="GO:0009098">
    <property type="term" value="P:L-leucine biosynthetic process"/>
    <property type="evidence" value="ECO:0007669"/>
    <property type="project" value="TreeGrafter"/>
</dbReference>
<dbReference type="PIRSF" id="PIRSF006468">
    <property type="entry name" value="BCAT1"/>
    <property type="match status" value="1"/>
</dbReference>
<dbReference type="InterPro" id="IPR005786">
    <property type="entry name" value="B_amino_transII"/>
</dbReference>
<comment type="catalytic activity">
    <reaction evidence="11">
        <text>L-isoleucine + 2-oxoglutarate = (S)-3-methyl-2-oxopentanoate + L-glutamate</text>
        <dbReference type="Rhea" id="RHEA:24801"/>
        <dbReference type="ChEBI" id="CHEBI:16810"/>
        <dbReference type="ChEBI" id="CHEBI:29985"/>
        <dbReference type="ChEBI" id="CHEBI:35146"/>
        <dbReference type="ChEBI" id="CHEBI:58045"/>
        <dbReference type="EC" id="2.6.1.42"/>
    </reaction>
</comment>
<dbReference type="GO" id="GO:0052655">
    <property type="term" value="F:L-valine-2-oxoglutarate transaminase activity"/>
    <property type="evidence" value="ECO:0007669"/>
    <property type="project" value="RHEA"/>
</dbReference>